<organism evidence="4 5">
    <name type="scientific">Trametes coccinea (strain BRFM310)</name>
    <name type="common">Pycnoporus coccineus</name>
    <dbReference type="NCBI Taxonomy" id="1353009"/>
    <lineage>
        <taxon>Eukaryota</taxon>
        <taxon>Fungi</taxon>
        <taxon>Dikarya</taxon>
        <taxon>Basidiomycota</taxon>
        <taxon>Agaricomycotina</taxon>
        <taxon>Agaricomycetes</taxon>
        <taxon>Polyporales</taxon>
        <taxon>Polyporaceae</taxon>
        <taxon>Trametes</taxon>
    </lineage>
</organism>
<dbReference type="STRING" id="1353009.A0A1Y2IV40"/>
<dbReference type="GO" id="GO:0048471">
    <property type="term" value="C:perinuclear region of cytoplasm"/>
    <property type="evidence" value="ECO:0007669"/>
    <property type="project" value="TreeGrafter"/>
</dbReference>
<keyword evidence="5" id="KW-1185">Reference proteome</keyword>
<proteinExistence type="predicted"/>
<dbReference type="SUPFAM" id="SSF52047">
    <property type="entry name" value="RNI-like"/>
    <property type="match status" value="1"/>
</dbReference>
<dbReference type="SMART" id="SM00368">
    <property type="entry name" value="LRR_RI"/>
    <property type="match status" value="7"/>
</dbReference>
<dbReference type="GO" id="GO:0031267">
    <property type="term" value="F:small GTPase binding"/>
    <property type="evidence" value="ECO:0007669"/>
    <property type="project" value="TreeGrafter"/>
</dbReference>
<sequence length="403" mass="44360">MSNIFDLRNRELRLDTRPDIEPHFKAVDLASIEELYLAYNTFGIGAAEALGEYLSKMKLLKVAGLSDIFGTRTIDEIPQALTAICHGLRSCTQLVELNLSGNAFGARVVEPLASFITHHRSLQVIKLYDNGFGPVAGSTIAQALVDSAHLSREEGVPSNLHVIICGRNRLEDRAALVWAEAIASHANLRKVKLVDNGIREAGFSALVRALRNCHHLRYLSLRDTVSTEELEEGDDHPERRGWQEMIDLLQTAKELKFLDLSDCYLPQPAIAALTEVYAADKVSRLQTLLLENNDIDEASYDALVDAVVHHLPALRVLSLAWNNDLESDAVQALSKALEERGGHLVIDDEHDDDLAGDGLDRQKDTEYVRTSVTELQQQAGANAPDAVDDLTTGIARMGVSDKS</sequence>
<protein>
    <submittedName>
        <fullName evidence="4">RNI-like protein</fullName>
    </submittedName>
</protein>
<dbReference type="GO" id="GO:0005634">
    <property type="term" value="C:nucleus"/>
    <property type="evidence" value="ECO:0007669"/>
    <property type="project" value="TreeGrafter"/>
</dbReference>
<keyword evidence="3" id="KW-0677">Repeat</keyword>
<evidence type="ECO:0000256" key="1">
    <source>
        <dbReference type="ARBA" id="ARBA00022468"/>
    </source>
</evidence>
<dbReference type="EMBL" id="KZ084094">
    <property type="protein sequence ID" value="OSD05006.1"/>
    <property type="molecule type" value="Genomic_DNA"/>
</dbReference>
<keyword evidence="2" id="KW-0433">Leucine-rich repeat</keyword>
<dbReference type="GO" id="GO:0006913">
    <property type="term" value="P:nucleocytoplasmic transport"/>
    <property type="evidence" value="ECO:0007669"/>
    <property type="project" value="TreeGrafter"/>
</dbReference>
<dbReference type="Gene3D" id="3.80.10.10">
    <property type="entry name" value="Ribonuclease Inhibitor"/>
    <property type="match status" value="1"/>
</dbReference>
<name>A0A1Y2IV40_TRAC3</name>
<evidence type="ECO:0000256" key="2">
    <source>
        <dbReference type="ARBA" id="ARBA00022614"/>
    </source>
</evidence>
<dbReference type="PANTHER" id="PTHR24113">
    <property type="entry name" value="RAN GTPASE-ACTIVATING PROTEIN 1"/>
    <property type="match status" value="1"/>
</dbReference>
<dbReference type="InterPro" id="IPR027038">
    <property type="entry name" value="RanGap"/>
</dbReference>
<dbReference type="InterPro" id="IPR032675">
    <property type="entry name" value="LRR_dom_sf"/>
</dbReference>
<accession>A0A1Y2IV40</accession>
<keyword evidence="1" id="KW-0343">GTPase activation</keyword>
<evidence type="ECO:0000313" key="5">
    <source>
        <dbReference type="Proteomes" id="UP000193067"/>
    </source>
</evidence>
<dbReference type="GO" id="GO:0005096">
    <property type="term" value="F:GTPase activator activity"/>
    <property type="evidence" value="ECO:0007669"/>
    <property type="project" value="UniProtKB-KW"/>
</dbReference>
<dbReference type="AlphaFoldDB" id="A0A1Y2IV40"/>
<dbReference type="Proteomes" id="UP000193067">
    <property type="component" value="Unassembled WGS sequence"/>
</dbReference>
<dbReference type="GO" id="GO:0005829">
    <property type="term" value="C:cytosol"/>
    <property type="evidence" value="ECO:0007669"/>
    <property type="project" value="TreeGrafter"/>
</dbReference>
<dbReference type="OrthoDB" id="184583at2759"/>
<dbReference type="PANTHER" id="PTHR24113:SF12">
    <property type="entry name" value="RAN GTPASE-ACTIVATING PROTEIN 1"/>
    <property type="match status" value="1"/>
</dbReference>
<reference evidence="4 5" key="1">
    <citation type="journal article" date="2015" name="Biotechnol. Biofuels">
        <title>Enhanced degradation of softwood versus hardwood by the white-rot fungus Pycnoporus coccineus.</title>
        <authorList>
            <person name="Couturier M."/>
            <person name="Navarro D."/>
            <person name="Chevret D."/>
            <person name="Henrissat B."/>
            <person name="Piumi F."/>
            <person name="Ruiz-Duenas F.J."/>
            <person name="Martinez A.T."/>
            <person name="Grigoriev I.V."/>
            <person name="Riley R."/>
            <person name="Lipzen A."/>
            <person name="Berrin J.G."/>
            <person name="Master E.R."/>
            <person name="Rosso M.N."/>
        </authorList>
    </citation>
    <scope>NUCLEOTIDE SEQUENCE [LARGE SCALE GENOMIC DNA]</scope>
    <source>
        <strain evidence="4 5">BRFM310</strain>
    </source>
</reference>
<gene>
    <name evidence="4" type="ORF">PYCCODRAFT_1406330</name>
</gene>
<evidence type="ECO:0000313" key="4">
    <source>
        <dbReference type="EMBL" id="OSD05006.1"/>
    </source>
</evidence>
<evidence type="ECO:0000256" key="3">
    <source>
        <dbReference type="ARBA" id="ARBA00022737"/>
    </source>
</evidence>